<dbReference type="Proteomes" id="UP000175971">
    <property type="component" value="Unassembled WGS sequence"/>
</dbReference>
<dbReference type="AlphaFoldDB" id="A0A1E7LLD5"/>
<reference evidence="1 2" key="1">
    <citation type="journal article" date="2016" name="Front. Microbiol.">
        <title>Comparative Genomics Analysis of Streptomyces Species Reveals Their Adaptation to the Marine Environment and Their Diversity at the Genomic Level.</title>
        <authorList>
            <person name="Tian X."/>
            <person name="Zhang Z."/>
            <person name="Yang T."/>
            <person name="Chen M."/>
            <person name="Li J."/>
            <person name="Chen F."/>
            <person name="Yang J."/>
            <person name="Li W."/>
            <person name="Zhang B."/>
            <person name="Zhang Z."/>
            <person name="Wu J."/>
            <person name="Zhang C."/>
            <person name="Long L."/>
            <person name="Xiao J."/>
        </authorList>
    </citation>
    <scope>NUCLEOTIDE SEQUENCE [LARGE SCALE GENOMIC DNA]</scope>
    <source>
        <strain evidence="1 2">SCSIO M10372</strain>
    </source>
</reference>
<dbReference type="OrthoDB" id="4246670at2"/>
<keyword evidence="2" id="KW-1185">Reference proteome</keyword>
<name>A0A1E7LLD5_9ACTN</name>
<dbReference type="EMBL" id="LJGZ01000100">
    <property type="protein sequence ID" value="OEV16941.1"/>
    <property type="molecule type" value="Genomic_DNA"/>
</dbReference>
<accession>A0A1E7LLD5</accession>
<dbReference type="RefSeq" id="WP_070203515.1">
    <property type="nucleotide sequence ID" value="NZ_LJGZ01000100.1"/>
</dbReference>
<evidence type="ECO:0000313" key="1">
    <source>
        <dbReference type="EMBL" id="OEV16941.1"/>
    </source>
</evidence>
<sequence>MTVMTSAASPPGAAAAAELSAALREAGLQVGATSGGEEHVQLERLEAADAWQLARLIRTGTKRTLKAARALREICEAYRIDLPELRVRQGRITLGACRLDDAVRLARLLGASSPGTDIPEATAVRDLLAQAFPAGTGGVALRVSVREDDPDVVELGAVDARTARRLIGALRF</sequence>
<organism evidence="1 2">
    <name type="scientific">Streptomyces nanshensis</name>
    <dbReference type="NCBI Taxonomy" id="518642"/>
    <lineage>
        <taxon>Bacteria</taxon>
        <taxon>Bacillati</taxon>
        <taxon>Actinomycetota</taxon>
        <taxon>Actinomycetes</taxon>
        <taxon>Kitasatosporales</taxon>
        <taxon>Streptomycetaceae</taxon>
        <taxon>Streptomyces</taxon>
    </lineage>
</organism>
<gene>
    <name evidence="1" type="ORF">AN221_30215</name>
</gene>
<comment type="caution">
    <text evidence="1">The sequence shown here is derived from an EMBL/GenBank/DDBJ whole genome shotgun (WGS) entry which is preliminary data.</text>
</comment>
<dbReference type="PATRIC" id="fig|518642.7.peg.6963"/>
<evidence type="ECO:0000313" key="2">
    <source>
        <dbReference type="Proteomes" id="UP000175971"/>
    </source>
</evidence>
<protein>
    <submittedName>
        <fullName evidence="1">Uncharacterized protein</fullName>
    </submittedName>
</protein>
<proteinExistence type="predicted"/>